<evidence type="ECO:0000313" key="3">
    <source>
        <dbReference type="Proteomes" id="UP000278673"/>
    </source>
</evidence>
<evidence type="ECO:0008006" key="4">
    <source>
        <dbReference type="Google" id="ProtNLM"/>
    </source>
</evidence>
<feature type="non-terminal residue" evidence="2">
    <location>
        <position position="679"/>
    </location>
</feature>
<feature type="region of interest" description="Disordered" evidence="1">
    <location>
        <begin position="275"/>
        <end position="295"/>
    </location>
</feature>
<keyword evidence="3" id="KW-1185">Reference proteome</keyword>
<accession>A0A3M2L122</accession>
<comment type="caution">
    <text evidence="2">The sequence shown here is derived from an EMBL/GenBank/DDBJ whole genome shotgun (WGS) entry which is preliminary data.</text>
</comment>
<reference evidence="2 3" key="1">
    <citation type="submission" date="2018-10" db="EMBL/GenBank/DDBJ databases">
        <title>Isolation, diversity and antifungal activity of actinobacteria from wheat.</title>
        <authorList>
            <person name="Han C."/>
        </authorList>
    </citation>
    <scope>NUCLEOTIDE SEQUENCE [LARGE SCALE GENOMIC DNA]</scope>
    <source>
        <strain evidence="2 3">NEAU-YY642</strain>
    </source>
</reference>
<dbReference type="Proteomes" id="UP000278673">
    <property type="component" value="Unassembled WGS sequence"/>
</dbReference>
<protein>
    <recommendedName>
        <fullName evidence="4">CHAT domain-containing protein</fullName>
    </recommendedName>
</protein>
<evidence type="ECO:0000256" key="1">
    <source>
        <dbReference type="SAM" id="MobiDB-lite"/>
    </source>
</evidence>
<organism evidence="2 3">
    <name type="scientific">Streptomyces triticirhizae</name>
    <dbReference type="NCBI Taxonomy" id="2483353"/>
    <lineage>
        <taxon>Bacteria</taxon>
        <taxon>Bacillati</taxon>
        <taxon>Actinomycetota</taxon>
        <taxon>Actinomycetes</taxon>
        <taxon>Kitasatosporales</taxon>
        <taxon>Streptomycetaceae</taxon>
        <taxon>Streptomyces</taxon>
    </lineage>
</organism>
<sequence>MGNDDDGERGVAPGVRAWAEIVVSQADVLLRGGGDGLDQAAEQLATIEGLLPEGDPLRAVVVPRLALLLVLRDDEGDREAALPHLRWTHQHRSHGDPLAVRARLALLRELAPSAESVTEPLRESALFGAGHEPVAEALGRHREEIEAILDRLDAAPLEPVLRTRLGFFRRLIAQADAGRPDAAPTDLAGAAPGGVGAAFRMLLGTLGDAAGAGEEDLARQGATGPEQLRILLARLDGLLDSLPHTAPDRAELAKLRSYLRLLLSTLDPAAPAWGEADAADAEPVTGDGPGRSWPGRAEQERALAASGDYLRALREGDPALLERAAAAMLEAVEALPEDSREGQLARTQLAGVLGQAGRLSGSLQDSDASAALTRATRAVLDRDRRGPLPDASPLNVQLAVDAAFLELDLASREGDPAVAPRLIGELGRLHEALPPEDPMRPVVALVLGLAHRQHALRAEGGERAQRLGRARAFLRAGAAATGGPFAHLHVLRRAVVLAQVSELEPDREAADEAIAALRTALEGPGLVHGQEAVLRFLLGQTLLRAALLGNDAEALDASVTELERADRLAATGSGALRRSDALTELSSTLLARHHIGAHIGADPERVRADLTAALAKGHAALVESAEDVLLQLGAEHGLLVARAGAAHGRRLAHEAAHAGRAAEAVAALELGRSMVLRAA</sequence>
<dbReference type="EMBL" id="RFFJ01000227">
    <property type="protein sequence ID" value="RMI31084.1"/>
    <property type="molecule type" value="Genomic_DNA"/>
</dbReference>
<evidence type="ECO:0000313" key="2">
    <source>
        <dbReference type="EMBL" id="RMI31084.1"/>
    </source>
</evidence>
<proteinExistence type="predicted"/>
<dbReference type="AlphaFoldDB" id="A0A3M2L122"/>
<name>A0A3M2L122_9ACTN</name>
<gene>
    <name evidence="2" type="ORF">EBN88_26225</name>
</gene>